<proteinExistence type="predicted"/>
<organism evidence="1 2">
    <name type="scientific">Halobacillus litoralis</name>
    <dbReference type="NCBI Taxonomy" id="45668"/>
    <lineage>
        <taxon>Bacteria</taxon>
        <taxon>Bacillati</taxon>
        <taxon>Bacillota</taxon>
        <taxon>Bacilli</taxon>
        <taxon>Bacillales</taxon>
        <taxon>Bacillaceae</taxon>
        <taxon>Halobacillus</taxon>
    </lineage>
</organism>
<evidence type="ECO:0000313" key="2">
    <source>
        <dbReference type="Proteomes" id="UP000450457"/>
    </source>
</evidence>
<dbReference type="EMBL" id="WMFA01000002">
    <property type="protein sequence ID" value="MYL70569.1"/>
    <property type="molecule type" value="Genomic_DNA"/>
</dbReference>
<evidence type="ECO:0008006" key="3">
    <source>
        <dbReference type="Google" id="ProtNLM"/>
    </source>
</evidence>
<comment type="caution">
    <text evidence="1">The sequence shown here is derived from an EMBL/GenBank/DDBJ whole genome shotgun (WGS) entry which is preliminary data.</text>
</comment>
<gene>
    <name evidence="1" type="ORF">GLW00_06900</name>
</gene>
<dbReference type="OrthoDB" id="80293at2"/>
<name>A0A845F9K2_9BACI</name>
<dbReference type="GeneID" id="78006711"/>
<protein>
    <recommendedName>
        <fullName evidence="3">Immunity protein 30 domain-containing protein</fullName>
    </recommendedName>
</protein>
<evidence type="ECO:0000313" key="1">
    <source>
        <dbReference type="EMBL" id="MYL70569.1"/>
    </source>
</evidence>
<reference evidence="1 2" key="1">
    <citation type="submission" date="2019-11" db="EMBL/GenBank/DDBJ databases">
        <title>Genome sequences of 17 halophilic strains isolated from different environments.</title>
        <authorList>
            <person name="Furrow R.E."/>
        </authorList>
    </citation>
    <scope>NUCLEOTIDE SEQUENCE [LARGE SCALE GENOMIC DNA]</scope>
    <source>
        <strain evidence="1 2">SL-4</strain>
    </source>
</reference>
<sequence>MIDNFRDFILEGKYYEAKQYAKNLSIDELDGELTEIAFNQPSISIYTFVISLIVEEEKIELHEIAFDMLVNPLCHIEGAYHSSLYHARRCIDLADQSMIAEYLSHLLFLHDVPDKVVSKTEAIATANKILEMDPNSEIAKEFIERH</sequence>
<dbReference type="RefSeq" id="WP_160912511.1">
    <property type="nucleotide sequence ID" value="NZ_WMFA01000002.1"/>
</dbReference>
<dbReference type="AlphaFoldDB" id="A0A845F9K2"/>
<accession>A0A845F9K2</accession>
<dbReference type="Proteomes" id="UP000450457">
    <property type="component" value="Unassembled WGS sequence"/>
</dbReference>